<dbReference type="Proteomes" id="UP000480556">
    <property type="component" value="Unassembled WGS sequence"/>
</dbReference>
<evidence type="ECO:0000313" key="3">
    <source>
        <dbReference type="Proteomes" id="UP000327478"/>
    </source>
</evidence>
<dbReference type="EMBL" id="CP045650">
    <property type="protein sequence ID" value="QGA10826.1"/>
    <property type="molecule type" value="Genomic_DNA"/>
</dbReference>
<proteinExistence type="predicted"/>
<dbReference type="RefSeq" id="WP_153371225.1">
    <property type="nucleotide sequence ID" value="NZ_CP045650.1"/>
</dbReference>
<evidence type="ECO:0000313" key="2">
    <source>
        <dbReference type="EMBL" id="QGA10826.1"/>
    </source>
</evidence>
<sequence>MIGHQRDILATLGIDLWIPRGEVCQLHQNQLWRDQAAPELATDILRPTRPLQGVAPVIAPIEPPVQQSIDSIVENKPVEAVERATPMPEQAREHVQVEAFSLQMLSLNHCNILIDATQLNEAEQQLWMNIQRAVLCEFSELNWPFPWVNAQDGRGVGTYIQGFIDGQGVDKNILTLGCVAHLTHPKIIQLASLQEMLDQPILKKRLWQFMQPRTVAVE</sequence>
<keyword evidence="3" id="KW-1185">Reference proteome</keyword>
<dbReference type="AlphaFoldDB" id="A0A5Q0P270"/>
<reference evidence="3 4" key="1">
    <citation type="submission" date="2019-10" db="EMBL/GenBank/DDBJ databases">
        <authorList>
            <person name="Dong K."/>
        </authorList>
    </citation>
    <scope>NUCLEOTIDE SEQUENCE [LARGE SCALE GENOMIC DNA]</scope>
    <source>
        <strain evidence="3">dk386</strain>
        <strain evidence="2">Dk386</strain>
        <strain evidence="1">Dk771</strain>
        <strain evidence="4">dk771</strain>
    </source>
</reference>
<gene>
    <name evidence="2" type="ORF">GFH30_05205</name>
    <name evidence="1" type="ORF">GHJ48_11140</name>
</gene>
<evidence type="ECO:0000313" key="4">
    <source>
        <dbReference type="Proteomes" id="UP000480556"/>
    </source>
</evidence>
<evidence type="ECO:0000313" key="1">
    <source>
        <dbReference type="EMBL" id="MQW92935.1"/>
    </source>
</evidence>
<organism evidence="1 4">
    <name type="scientific">Acinetobacter wanghuae</name>
    <dbReference type="NCBI Taxonomy" id="2662362"/>
    <lineage>
        <taxon>Bacteria</taxon>
        <taxon>Pseudomonadati</taxon>
        <taxon>Pseudomonadota</taxon>
        <taxon>Gammaproteobacteria</taxon>
        <taxon>Moraxellales</taxon>
        <taxon>Moraxellaceae</taxon>
        <taxon>Acinetobacter</taxon>
    </lineage>
</organism>
<dbReference type="EMBL" id="WITK01000019">
    <property type="protein sequence ID" value="MQW92935.1"/>
    <property type="molecule type" value="Genomic_DNA"/>
</dbReference>
<name>A0A5Q0P270_9GAMM</name>
<dbReference type="Proteomes" id="UP000327478">
    <property type="component" value="Chromosome"/>
</dbReference>
<protein>
    <submittedName>
        <fullName evidence="1">Uncharacterized protein</fullName>
    </submittedName>
</protein>
<accession>A0A5Q0P270</accession>